<protein>
    <submittedName>
        <fullName evidence="1">Uncharacterized protein</fullName>
    </submittedName>
</protein>
<accession>A0A8S5NCM9</accession>
<organism evidence="1">
    <name type="scientific">Siphoviridae sp. ctdoa10</name>
    <dbReference type="NCBI Taxonomy" id="2826400"/>
    <lineage>
        <taxon>Viruses</taxon>
        <taxon>Duplodnaviria</taxon>
        <taxon>Heunggongvirae</taxon>
        <taxon>Uroviricota</taxon>
        <taxon>Caudoviricetes</taxon>
    </lineage>
</organism>
<evidence type="ECO:0000313" key="1">
    <source>
        <dbReference type="EMBL" id="DAD91992.1"/>
    </source>
</evidence>
<name>A0A8S5NCM9_9CAUD</name>
<sequence length="38" mass="4204">MNPNDPLVPKIEFGELGDDNRVTVTIEMVPLSSTYDVP</sequence>
<dbReference type="EMBL" id="BK015125">
    <property type="protein sequence ID" value="DAD91992.1"/>
    <property type="molecule type" value="Genomic_DNA"/>
</dbReference>
<reference evidence="1" key="1">
    <citation type="journal article" date="2021" name="Proc. Natl. Acad. Sci. U.S.A.">
        <title>A Catalog of Tens of Thousands of Viruses from Human Metagenomes Reveals Hidden Associations with Chronic Diseases.</title>
        <authorList>
            <person name="Tisza M.J."/>
            <person name="Buck C.B."/>
        </authorList>
    </citation>
    <scope>NUCLEOTIDE SEQUENCE</scope>
    <source>
        <strain evidence="1">Ctdoa10</strain>
    </source>
</reference>
<proteinExistence type="predicted"/>